<accession>A0A166H467</accession>
<gene>
    <name evidence="2" type="ORF">FIBSPDRAFT_1046161</name>
</gene>
<protein>
    <recommendedName>
        <fullName evidence="4">Arrestin-like N-terminal domain-containing protein</fullName>
    </recommendedName>
</protein>
<evidence type="ECO:0000313" key="2">
    <source>
        <dbReference type="EMBL" id="KZP18463.1"/>
    </source>
</evidence>
<reference evidence="2 3" key="1">
    <citation type="journal article" date="2016" name="Mol. Biol. Evol.">
        <title>Comparative Genomics of Early-Diverging Mushroom-Forming Fungi Provides Insights into the Origins of Lignocellulose Decay Capabilities.</title>
        <authorList>
            <person name="Nagy L.G."/>
            <person name="Riley R."/>
            <person name="Tritt A."/>
            <person name="Adam C."/>
            <person name="Daum C."/>
            <person name="Floudas D."/>
            <person name="Sun H."/>
            <person name="Yadav J.S."/>
            <person name="Pangilinan J."/>
            <person name="Larsson K.H."/>
            <person name="Matsuura K."/>
            <person name="Barry K."/>
            <person name="Labutti K."/>
            <person name="Kuo R."/>
            <person name="Ohm R.A."/>
            <person name="Bhattacharya S.S."/>
            <person name="Shirouzu T."/>
            <person name="Yoshinaga Y."/>
            <person name="Martin F.M."/>
            <person name="Grigoriev I.V."/>
            <person name="Hibbett D.S."/>
        </authorList>
    </citation>
    <scope>NUCLEOTIDE SEQUENCE [LARGE SCALE GENOMIC DNA]</scope>
    <source>
        <strain evidence="2 3">CBS 109695</strain>
    </source>
</reference>
<feature type="signal peptide" evidence="1">
    <location>
        <begin position="1"/>
        <end position="20"/>
    </location>
</feature>
<name>A0A166H467_9AGAM</name>
<dbReference type="Proteomes" id="UP000076532">
    <property type="component" value="Unassembled WGS sequence"/>
</dbReference>
<sequence>MLSIDIIAWALLLGGNYGIAMSVAEPLLPDSEESHCTVQAWVRAEDLTPSSILNGDLRIRVDPSCAEDIVSVGLQLRLDEYAEVKFPKAGVVMPTAPVRGNVSENETSMWRPFGMRDDLEGSNTEMGRYHKALRDPELWEVYGEERTAWKSAVTLHEGSIDYARPFVLPFAVATPHVQFPPGHENPFRMFSSQDSPKPVAHAEHGYRYTALITFSDGRLEEVPAGYTTFHPARRSAPVNQMLSTNVTFSRDGCRGGTDELGACSPLWSRDDDAEVHTARIDLENGGVVHAGDILKGTVNFYTNTSGIRTVRPYIETSRNYKWGQSRAQDGGSDAFSPGSCFDGSHVSDELSTSYCRYGHLFGEGDLCEDKDGGWMRKPAAPSVDFQIQIADEAAQNFQTHYADVQSFLEIAIDFPYPSDIQKCLDPSRMVKQAPVSETDLLEDHMWEAWRPLDDDSISDHVRTYRLSARIPVTIMGARKYALNSAMDPPVHYLDPEGVASPVLLREAPASIQDVVFPTAQPVISVKPKEDVLKQMMASYRHFTTCRESFPDYSAGEYAGVLWKKKYVAGIRTHHTVVEGSEGSEEAKSLKKVKSMLADNMGYISRLQVPQAVAIRPLFRPL</sequence>
<keyword evidence="1" id="KW-0732">Signal</keyword>
<organism evidence="2 3">
    <name type="scientific">Athelia psychrophila</name>
    <dbReference type="NCBI Taxonomy" id="1759441"/>
    <lineage>
        <taxon>Eukaryota</taxon>
        <taxon>Fungi</taxon>
        <taxon>Dikarya</taxon>
        <taxon>Basidiomycota</taxon>
        <taxon>Agaricomycotina</taxon>
        <taxon>Agaricomycetes</taxon>
        <taxon>Agaricomycetidae</taxon>
        <taxon>Atheliales</taxon>
        <taxon>Atheliaceae</taxon>
        <taxon>Athelia</taxon>
    </lineage>
</organism>
<evidence type="ECO:0000313" key="3">
    <source>
        <dbReference type="Proteomes" id="UP000076532"/>
    </source>
</evidence>
<dbReference type="AlphaFoldDB" id="A0A166H467"/>
<evidence type="ECO:0000256" key="1">
    <source>
        <dbReference type="SAM" id="SignalP"/>
    </source>
</evidence>
<feature type="chain" id="PRO_5007874313" description="Arrestin-like N-terminal domain-containing protein" evidence="1">
    <location>
        <begin position="21"/>
        <end position="621"/>
    </location>
</feature>
<dbReference type="EMBL" id="KV417572">
    <property type="protein sequence ID" value="KZP18463.1"/>
    <property type="molecule type" value="Genomic_DNA"/>
</dbReference>
<keyword evidence="3" id="KW-1185">Reference proteome</keyword>
<dbReference type="OrthoDB" id="2590241at2759"/>
<proteinExistence type="predicted"/>
<evidence type="ECO:0008006" key="4">
    <source>
        <dbReference type="Google" id="ProtNLM"/>
    </source>
</evidence>